<evidence type="ECO:0000313" key="6">
    <source>
        <dbReference type="EMBL" id="KZT33324.1"/>
    </source>
</evidence>
<dbReference type="Proteomes" id="UP000076798">
    <property type="component" value="Unassembled WGS sequence"/>
</dbReference>
<dbReference type="OrthoDB" id="432970at2759"/>
<protein>
    <recommendedName>
        <fullName evidence="5">MYND-type domain-containing protein</fullName>
    </recommendedName>
</protein>
<keyword evidence="1" id="KW-0479">Metal-binding</keyword>
<feature type="domain" description="MYND-type" evidence="5">
    <location>
        <begin position="43"/>
        <end position="92"/>
    </location>
</feature>
<dbReference type="GO" id="GO:0008270">
    <property type="term" value="F:zinc ion binding"/>
    <property type="evidence" value="ECO:0007669"/>
    <property type="project" value="UniProtKB-KW"/>
</dbReference>
<organism evidence="6 7">
    <name type="scientific">Sistotremastrum suecicum HHB10207 ss-3</name>
    <dbReference type="NCBI Taxonomy" id="1314776"/>
    <lineage>
        <taxon>Eukaryota</taxon>
        <taxon>Fungi</taxon>
        <taxon>Dikarya</taxon>
        <taxon>Basidiomycota</taxon>
        <taxon>Agaricomycotina</taxon>
        <taxon>Agaricomycetes</taxon>
        <taxon>Sistotremastrales</taxon>
        <taxon>Sistotremastraceae</taxon>
        <taxon>Sistotremastrum</taxon>
    </lineage>
</organism>
<gene>
    <name evidence="6" type="ORF">SISSUDRAFT_423188</name>
</gene>
<dbReference type="PANTHER" id="PTHR47570">
    <property type="entry name" value="ZINC ION BINDING PROTEIN"/>
    <property type="match status" value="1"/>
</dbReference>
<evidence type="ECO:0000259" key="5">
    <source>
        <dbReference type="PROSITE" id="PS50865"/>
    </source>
</evidence>
<dbReference type="PROSITE" id="PS50865">
    <property type="entry name" value="ZF_MYND_2"/>
    <property type="match status" value="1"/>
</dbReference>
<dbReference type="AlphaFoldDB" id="A0A165YJX2"/>
<evidence type="ECO:0000256" key="2">
    <source>
        <dbReference type="ARBA" id="ARBA00022771"/>
    </source>
</evidence>
<keyword evidence="2 4" id="KW-0863">Zinc-finger</keyword>
<accession>A0A165YJX2</accession>
<dbReference type="Pfam" id="PF20179">
    <property type="entry name" value="MSS51_C"/>
    <property type="match status" value="1"/>
</dbReference>
<keyword evidence="3" id="KW-0862">Zinc</keyword>
<sequence>MAFRRPEVQFECDCAGEAHIMRIEIGKMARDPSYKTKSKTHVCFHCSNIIRHARRCGGCDVVIYCSVECSRAAWKDYLNADGQIMDGHKRMCAIVKNQMLKFPDYAELATQFSWTIKIGKGYYADFALASKGLYGCGPSFGWWTEPSCVARDTRTLYLHRETPYTEKQGWKLPDEEMPWLEFDPSKGKVPPQRIVDFEDSWTSYYEWRGLPMSSPAAFRLHWPLTIYRILRELGIKPGTVDNRKTIKIHLVGPENRKELAILPVFGELALLFPYSDLRMTLISEETFLTVSTARRRSLARQPFAYKYTAPESIGGGSIHITLDSQNRVYAPFGYGEIPDVIIGLHAGLTNPEWIPVIHGSIRLDIPFAVTEYVETCMSVNDDALIKTVLPEGLRALTEHAPTETEAIARFEQAMLIPERKRIFNTFMCPGLHWPQRSLLPYAHNSWIYIVHTKTST</sequence>
<dbReference type="InterPro" id="IPR002893">
    <property type="entry name" value="Znf_MYND"/>
</dbReference>
<dbReference type="Gene3D" id="6.10.140.2220">
    <property type="match status" value="1"/>
</dbReference>
<keyword evidence="7" id="KW-1185">Reference proteome</keyword>
<dbReference type="PANTHER" id="PTHR47570:SF1">
    <property type="entry name" value="ZINC ION BINDING PROTEIN"/>
    <property type="match status" value="1"/>
</dbReference>
<reference evidence="6 7" key="1">
    <citation type="journal article" date="2016" name="Mol. Biol. Evol.">
        <title>Comparative Genomics of Early-Diverging Mushroom-Forming Fungi Provides Insights into the Origins of Lignocellulose Decay Capabilities.</title>
        <authorList>
            <person name="Nagy L.G."/>
            <person name="Riley R."/>
            <person name="Tritt A."/>
            <person name="Adam C."/>
            <person name="Daum C."/>
            <person name="Floudas D."/>
            <person name="Sun H."/>
            <person name="Yadav J.S."/>
            <person name="Pangilinan J."/>
            <person name="Larsson K.H."/>
            <person name="Matsuura K."/>
            <person name="Barry K."/>
            <person name="Labutti K."/>
            <person name="Kuo R."/>
            <person name="Ohm R.A."/>
            <person name="Bhattacharya S.S."/>
            <person name="Shirouzu T."/>
            <person name="Yoshinaga Y."/>
            <person name="Martin F.M."/>
            <person name="Grigoriev I.V."/>
            <person name="Hibbett D.S."/>
        </authorList>
    </citation>
    <scope>NUCLEOTIDE SEQUENCE [LARGE SCALE GENOMIC DNA]</scope>
    <source>
        <strain evidence="6 7">HHB10207 ss-3</strain>
    </source>
</reference>
<dbReference type="InterPro" id="IPR046824">
    <property type="entry name" value="Mss51-like_C"/>
</dbReference>
<evidence type="ECO:0000256" key="1">
    <source>
        <dbReference type="ARBA" id="ARBA00022723"/>
    </source>
</evidence>
<evidence type="ECO:0000313" key="7">
    <source>
        <dbReference type="Proteomes" id="UP000076798"/>
    </source>
</evidence>
<name>A0A165YJX2_9AGAM</name>
<dbReference type="SUPFAM" id="SSF144232">
    <property type="entry name" value="HIT/MYND zinc finger-like"/>
    <property type="match status" value="1"/>
</dbReference>
<dbReference type="EMBL" id="KV428249">
    <property type="protein sequence ID" value="KZT33324.1"/>
    <property type="molecule type" value="Genomic_DNA"/>
</dbReference>
<proteinExistence type="predicted"/>
<evidence type="ECO:0000256" key="4">
    <source>
        <dbReference type="PROSITE-ProRule" id="PRU00134"/>
    </source>
</evidence>
<dbReference type="Pfam" id="PF01753">
    <property type="entry name" value="zf-MYND"/>
    <property type="match status" value="1"/>
</dbReference>
<evidence type="ECO:0000256" key="3">
    <source>
        <dbReference type="ARBA" id="ARBA00022833"/>
    </source>
</evidence>